<dbReference type="CDD" id="cd12108">
    <property type="entry name" value="Hr-like"/>
    <property type="match status" value="1"/>
</dbReference>
<organism evidence="2 3">
    <name type="scientific">Archangium gephyra</name>
    <dbReference type="NCBI Taxonomy" id="48"/>
    <lineage>
        <taxon>Bacteria</taxon>
        <taxon>Pseudomonadati</taxon>
        <taxon>Myxococcota</taxon>
        <taxon>Myxococcia</taxon>
        <taxon>Myxococcales</taxon>
        <taxon>Cystobacterineae</taxon>
        <taxon>Archangiaceae</taxon>
        <taxon>Archangium</taxon>
    </lineage>
</organism>
<proteinExistence type="predicted"/>
<protein>
    <submittedName>
        <fullName evidence="2">Hemerythrin</fullName>
    </submittedName>
</protein>
<accession>A0A2W5VTC9</accession>
<evidence type="ECO:0000313" key="2">
    <source>
        <dbReference type="EMBL" id="PZR18814.1"/>
    </source>
</evidence>
<dbReference type="Proteomes" id="UP000249061">
    <property type="component" value="Unassembled WGS sequence"/>
</dbReference>
<gene>
    <name evidence="2" type="ORF">DI536_00465</name>
</gene>
<reference evidence="2 3" key="1">
    <citation type="submission" date="2017-08" db="EMBL/GenBank/DDBJ databases">
        <title>Infants hospitalized years apart are colonized by the same room-sourced microbial strains.</title>
        <authorList>
            <person name="Brooks B."/>
            <person name="Olm M.R."/>
            <person name="Firek B.A."/>
            <person name="Baker R."/>
            <person name="Thomas B.C."/>
            <person name="Morowitz M.J."/>
            <person name="Banfield J.F."/>
        </authorList>
    </citation>
    <scope>NUCLEOTIDE SEQUENCE [LARGE SCALE GENOMIC DNA]</scope>
    <source>
        <strain evidence="2">S2_003_000_R2_14</strain>
    </source>
</reference>
<dbReference type="EMBL" id="QFQP01000001">
    <property type="protein sequence ID" value="PZR18814.1"/>
    <property type="molecule type" value="Genomic_DNA"/>
</dbReference>
<dbReference type="InterPro" id="IPR012312">
    <property type="entry name" value="Hemerythrin-like"/>
</dbReference>
<name>A0A2W5VTC9_9BACT</name>
<comment type="caution">
    <text evidence="2">The sequence shown here is derived from an EMBL/GenBank/DDBJ whole genome shotgun (WGS) entry which is preliminary data.</text>
</comment>
<dbReference type="Gene3D" id="1.20.120.520">
    <property type="entry name" value="nmb1532 protein domain like"/>
    <property type="match status" value="1"/>
</dbReference>
<dbReference type="PANTHER" id="PTHR35585">
    <property type="entry name" value="HHE DOMAIN PROTEIN (AFU_ORTHOLOGUE AFUA_4G00730)"/>
    <property type="match status" value="1"/>
</dbReference>
<sequence>MNLYDTLRASHEVQRTLCRRLVRTKDAEVRDELFKTLKVELSAHEAAEERFFYVPLLMNDAGLDVSRHALAEHHQIDELLEKLEKSDPKGDAWHEVALELSAKVHHHLHEEETRFFQVSGKLLTEKQKTQLAANYQRDYQRLHAA</sequence>
<feature type="domain" description="Hemerythrin-like" evidence="1">
    <location>
        <begin position="3"/>
        <end position="117"/>
    </location>
</feature>
<evidence type="ECO:0000259" key="1">
    <source>
        <dbReference type="Pfam" id="PF01814"/>
    </source>
</evidence>
<dbReference type="PANTHER" id="PTHR35585:SF1">
    <property type="entry name" value="HHE DOMAIN PROTEIN (AFU_ORTHOLOGUE AFUA_4G00730)"/>
    <property type="match status" value="1"/>
</dbReference>
<evidence type="ECO:0000313" key="3">
    <source>
        <dbReference type="Proteomes" id="UP000249061"/>
    </source>
</evidence>
<dbReference type="AlphaFoldDB" id="A0A2W5VTC9"/>
<dbReference type="Pfam" id="PF01814">
    <property type="entry name" value="Hemerythrin"/>
    <property type="match status" value="1"/>
</dbReference>